<accession>A0ABY4WHV5</accession>
<dbReference type="RefSeq" id="WP_251872032.1">
    <property type="nucleotide sequence ID" value="NZ_CP098755.1"/>
</dbReference>
<dbReference type="EMBL" id="CP098755">
    <property type="protein sequence ID" value="USG64924.1"/>
    <property type="molecule type" value="Genomic_DNA"/>
</dbReference>
<gene>
    <name evidence="1" type="ORF">NDK47_22810</name>
</gene>
<dbReference type="Gene3D" id="3.90.1720.10">
    <property type="entry name" value="endopeptidase domain like (from Nostoc punctiforme)"/>
    <property type="match status" value="1"/>
</dbReference>
<dbReference type="Proteomes" id="UP001056500">
    <property type="component" value="Chromosome"/>
</dbReference>
<evidence type="ECO:0000313" key="1">
    <source>
        <dbReference type="EMBL" id="USG64924.1"/>
    </source>
</evidence>
<proteinExistence type="predicted"/>
<sequence length="144" mass="16089">MAFSKSAYKKAIDDRDVVNTKKYQPSPNGTTYCNIFAQDVASDYGTPLPSGTCATMLKALAGNNTPHWYSVTYSQAQSRANQGYTTIGITSDHIVIIYPHGNTPSDVSELYMSMAGYKCFNDTKITYAWTKTDLPNVKFYSWYE</sequence>
<evidence type="ECO:0000313" key="2">
    <source>
        <dbReference type="Proteomes" id="UP001056500"/>
    </source>
</evidence>
<organism evidence="1 2">
    <name type="scientific">Brevibacillus ruminantium</name>
    <dbReference type="NCBI Taxonomy" id="2950604"/>
    <lineage>
        <taxon>Bacteria</taxon>
        <taxon>Bacillati</taxon>
        <taxon>Bacillota</taxon>
        <taxon>Bacilli</taxon>
        <taxon>Bacillales</taxon>
        <taxon>Paenibacillaceae</taxon>
        <taxon>Brevibacillus</taxon>
    </lineage>
</organism>
<keyword evidence="2" id="KW-1185">Reference proteome</keyword>
<reference evidence="1" key="1">
    <citation type="submission" date="2022-06" db="EMBL/GenBank/DDBJ databases">
        <title>Genome sequencing of Brevibacillus sp. BB3-R1.</title>
        <authorList>
            <person name="Heo J."/>
            <person name="Lee D."/>
            <person name="Won M."/>
            <person name="Han B.-H."/>
            <person name="Hong S.-B."/>
            <person name="Kwon S.-W."/>
        </authorList>
    </citation>
    <scope>NUCLEOTIDE SEQUENCE</scope>
    <source>
        <strain evidence="1">BB3-R1</strain>
    </source>
</reference>
<protein>
    <submittedName>
        <fullName evidence="1">Uncharacterized protein</fullName>
    </submittedName>
</protein>
<name>A0ABY4WHV5_9BACL</name>